<gene>
    <name evidence="2" type="ORF">BT96DRAFT_1025916</name>
</gene>
<keyword evidence="3" id="KW-1185">Reference proteome</keyword>
<feature type="compositionally biased region" description="Basic residues" evidence="1">
    <location>
        <begin position="24"/>
        <end position="37"/>
    </location>
</feature>
<dbReference type="AlphaFoldDB" id="A0A6A4GQ61"/>
<evidence type="ECO:0000313" key="2">
    <source>
        <dbReference type="EMBL" id="KAE9387385.1"/>
    </source>
</evidence>
<evidence type="ECO:0000256" key="1">
    <source>
        <dbReference type="SAM" id="MobiDB-lite"/>
    </source>
</evidence>
<proteinExistence type="predicted"/>
<feature type="region of interest" description="Disordered" evidence="1">
    <location>
        <begin position="295"/>
        <end position="331"/>
    </location>
</feature>
<protein>
    <submittedName>
        <fullName evidence="2">Uncharacterized protein</fullName>
    </submittedName>
</protein>
<dbReference type="Proteomes" id="UP000799118">
    <property type="component" value="Unassembled WGS sequence"/>
</dbReference>
<organism evidence="2 3">
    <name type="scientific">Gymnopus androsaceus JB14</name>
    <dbReference type="NCBI Taxonomy" id="1447944"/>
    <lineage>
        <taxon>Eukaryota</taxon>
        <taxon>Fungi</taxon>
        <taxon>Dikarya</taxon>
        <taxon>Basidiomycota</taxon>
        <taxon>Agaricomycotina</taxon>
        <taxon>Agaricomycetes</taxon>
        <taxon>Agaricomycetidae</taxon>
        <taxon>Agaricales</taxon>
        <taxon>Marasmiineae</taxon>
        <taxon>Omphalotaceae</taxon>
        <taxon>Gymnopus</taxon>
    </lineage>
</organism>
<dbReference type="EMBL" id="ML769804">
    <property type="protein sequence ID" value="KAE9387385.1"/>
    <property type="molecule type" value="Genomic_DNA"/>
</dbReference>
<dbReference type="OrthoDB" id="3211402at2759"/>
<sequence length="456" mass="50252">MTKGRKRKLKDNTENQAPPEALSSKKKAKKSSLKPKSKAAAAPKIALPTFPWPADNNTKTWLLIGMLEEEENRVLVGVRRGEKISGETKAHAINRISQVLWPDFYALDASTTASRTRSKINQLLKRYKKEAKKLKVTGGGLRTNADEDSSSGEDSDSIDEDVSAPEDNAISGGDVRLKFYIGVNGPDEDTPEEAKNLWNAIVKRFPFFPRLHTLFSARPNINPPAITTGFGPNGRSTVYYQPPPSLKANSPIEIVDDPQVQLQYKTMHEAILSVQAARNETRVAASDSFVEFLETFNNGPGSPPSAPGSPDWDEIEHLPETGPAPMQAAPMTASQPIPATPISTKPVSVATAAAAASLSKDMLEKAKQNITPRGARPPKFEEALLSLAEGHLAASKQESENRQKERDKRLKLEAMEAFGKRRDMIMRMQDRGRYTDERAEELLDALDEEEKQFLAN</sequence>
<accession>A0A6A4GQ61</accession>
<reference evidence="2" key="1">
    <citation type="journal article" date="2019" name="Environ. Microbiol.">
        <title>Fungal ecological strategies reflected in gene transcription - a case study of two litter decomposers.</title>
        <authorList>
            <person name="Barbi F."/>
            <person name="Kohler A."/>
            <person name="Barry K."/>
            <person name="Baskaran P."/>
            <person name="Daum C."/>
            <person name="Fauchery L."/>
            <person name="Ihrmark K."/>
            <person name="Kuo A."/>
            <person name="LaButti K."/>
            <person name="Lipzen A."/>
            <person name="Morin E."/>
            <person name="Grigoriev I.V."/>
            <person name="Henrissat B."/>
            <person name="Lindahl B."/>
            <person name="Martin F."/>
        </authorList>
    </citation>
    <scope>NUCLEOTIDE SEQUENCE</scope>
    <source>
        <strain evidence="2">JB14</strain>
    </source>
</reference>
<feature type="region of interest" description="Disordered" evidence="1">
    <location>
        <begin position="1"/>
        <end position="40"/>
    </location>
</feature>
<evidence type="ECO:0000313" key="3">
    <source>
        <dbReference type="Proteomes" id="UP000799118"/>
    </source>
</evidence>
<feature type="region of interest" description="Disordered" evidence="1">
    <location>
        <begin position="138"/>
        <end position="170"/>
    </location>
</feature>
<name>A0A6A4GQ61_9AGAR</name>
<feature type="compositionally biased region" description="Acidic residues" evidence="1">
    <location>
        <begin position="146"/>
        <end position="164"/>
    </location>
</feature>